<feature type="chain" id="PRO_5015110602" description="Secreted protein" evidence="1">
    <location>
        <begin position="24"/>
        <end position="142"/>
    </location>
</feature>
<evidence type="ECO:0000313" key="3">
    <source>
        <dbReference type="Proteomes" id="UP000240418"/>
    </source>
</evidence>
<name>A0A2P8FFK3_9RHOB</name>
<evidence type="ECO:0000313" key="2">
    <source>
        <dbReference type="EMBL" id="PSL20458.1"/>
    </source>
</evidence>
<sequence>MPLTKRKFLFVTAAVLLPGQALTFSGSAPSDSPLPGLDVTLTREVPAGEPIEPIHIDGEHGKALVKMGPKQASTLLANILAPKLENLSGISGKTWYWVLSNHLTEDVILAVFKGGASELTGLQFADDNGATTWGLKIASVAN</sequence>
<dbReference type="EMBL" id="PYGJ01000003">
    <property type="protein sequence ID" value="PSL20458.1"/>
    <property type="molecule type" value="Genomic_DNA"/>
</dbReference>
<proteinExistence type="predicted"/>
<dbReference type="Proteomes" id="UP000240418">
    <property type="component" value="Unassembled WGS sequence"/>
</dbReference>
<keyword evidence="1" id="KW-0732">Signal</keyword>
<accession>A0A2P8FFK3</accession>
<dbReference type="RefSeq" id="WP_106607690.1">
    <property type="nucleotide sequence ID" value="NZ_PYGJ01000003.1"/>
</dbReference>
<evidence type="ECO:0008006" key="4">
    <source>
        <dbReference type="Google" id="ProtNLM"/>
    </source>
</evidence>
<dbReference type="OrthoDB" id="9856261at2"/>
<reference evidence="2 3" key="1">
    <citation type="submission" date="2018-03" db="EMBL/GenBank/DDBJ databases">
        <title>Genomic Encyclopedia of Archaeal and Bacterial Type Strains, Phase II (KMG-II): from individual species to whole genera.</title>
        <authorList>
            <person name="Goeker M."/>
        </authorList>
    </citation>
    <scope>NUCLEOTIDE SEQUENCE [LARGE SCALE GENOMIC DNA]</scope>
    <source>
        <strain evidence="2 3">DSM 100673</strain>
    </source>
</reference>
<gene>
    <name evidence="2" type="ORF">CLV88_103100</name>
</gene>
<feature type="signal peptide" evidence="1">
    <location>
        <begin position="1"/>
        <end position="23"/>
    </location>
</feature>
<protein>
    <recommendedName>
        <fullName evidence="4">Secreted protein</fullName>
    </recommendedName>
</protein>
<keyword evidence="3" id="KW-1185">Reference proteome</keyword>
<comment type="caution">
    <text evidence="2">The sequence shown here is derived from an EMBL/GenBank/DDBJ whole genome shotgun (WGS) entry which is preliminary data.</text>
</comment>
<organism evidence="2 3">
    <name type="scientific">Shimia abyssi</name>
    <dbReference type="NCBI Taxonomy" id="1662395"/>
    <lineage>
        <taxon>Bacteria</taxon>
        <taxon>Pseudomonadati</taxon>
        <taxon>Pseudomonadota</taxon>
        <taxon>Alphaproteobacteria</taxon>
        <taxon>Rhodobacterales</taxon>
        <taxon>Roseobacteraceae</taxon>
    </lineage>
</organism>
<evidence type="ECO:0000256" key="1">
    <source>
        <dbReference type="SAM" id="SignalP"/>
    </source>
</evidence>
<dbReference type="AlphaFoldDB" id="A0A2P8FFK3"/>